<reference evidence="1" key="1">
    <citation type="submission" date="2023-03" db="EMBL/GenBank/DDBJ databases">
        <title>Actinoallomurus iriomotensis NBRC 103681.</title>
        <authorList>
            <person name="Ichikawa N."/>
            <person name="Sato H."/>
            <person name="Tonouchi N."/>
        </authorList>
    </citation>
    <scope>NUCLEOTIDE SEQUENCE</scope>
    <source>
        <strain evidence="1">NBRC 103681</strain>
    </source>
</reference>
<dbReference type="Pfam" id="PF19944">
    <property type="entry name" value="DUF6406"/>
    <property type="match status" value="1"/>
</dbReference>
<protein>
    <submittedName>
        <fullName evidence="1">Uncharacterized protein</fullName>
    </submittedName>
</protein>
<evidence type="ECO:0000313" key="2">
    <source>
        <dbReference type="Proteomes" id="UP001165135"/>
    </source>
</evidence>
<dbReference type="Proteomes" id="UP001165135">
    <property type="component" value="Unassembled WGS sequence"/>
</dbReference>
<dbReference type="EMBL" id="BSTJ01000002">
    <property type="protein sequence ID" value="GLY74113.1"/>
    <property type="molecule type" value="Genomic_DNA"/>
</dbReference>
<sequence length="85" mass="9478">MSVTEIHLGQGRQRNTSLGSFGVVYVNPGKDGDPPEVLLSVDTDDEQDFKLRPGDTFPVRDQTWKLDRVETSSGSDWTVVLTRVE</sequence>
<dbReference type="InterPro" id="IPR045642">
    <property type="entry name" value="DUF6406"/>
</dbReference>
<evidence type="ECO:0000313" key="1">
    <source>
        <dbReference type="EMBL" id="GLY74113.1"/>
    </source>
</evidence>
<name>A0A9W6RE35_9ACTN</name>
<dbReference type="AlphaFoldDB" id="A0A9W6RE35"/>
<proteinExistence type="predicted"/>
<organism evidence="1 2">
    <name type="scientific">Actinoallomurus iriomotensis</name>
    <dbReference type="NCBI Taxonomy" id="478107"/>
    <lineage>
        <taxon>Bacteria</taxon>
        <taxon>Bacillati</taxon>
        <taxon>Actinomycetota</taxon>
        <taxon>Actinomycetes</taxon>
        <taxon>Streptosporangiales</taxon>
        <taxon>Thermomonosporaceae</taxon>
        <taxon>Actinoallomurus</taxon>
    </lineage>
</organism>
<gene>
    <name evidence="1" type="ORF">Airi01_023800</name>
</gene>
<dbReference type="RefSeq" id="WP_432705559.1">
    <property type="nucleotide sequence ID" value="NZ_BSTJ01000002.1"/>
</dbReference>
<accession>A0A9W6RE35</accession>
<comment type="caution">
    <text evidence="1">The sequence shown here is derived from an EMBL/GenBank/DDBJ whole genome shotgun (WGS) entry which is preliminary data.</text>
</comment>